<evidence type="ECO:0000313" key="1">
    <source>
        <dbReference type="EMBL" id="SJZ40540.1"/>
    </source>
</evidence>
<dbReference type="EMBL" id="FUXE01000001">
    <property type="protein sequence ID" value="SJZ40540.1"/>
    <property type="molecule type" value="Genomic_DNA"/>
</dbReference>
<dbReference type="STRING" id="29524.SAMN02745171_00001"/>
<feature type="non-terminal residue" evidence="1">
    <location>
        <position position="1"/>
    </location>
</feature>
<protein>
    <submittedName>
        <fullName evidence="1">Uncharacterized protein</fullName>
    </submittedName>
</protein>
<organism evidence="1 2">
    <name type="scientific">Porphyromonas circumdentaria</name>
    <dbReference type="NCBI Taxonomy" id="29524"/>
    <lineage>
        <taxon>Bacteria</taxon>
        <taxon>Pseudomonadati</taxon>
        <taxon>Bacteroidota</taxon>
        <taxon>Bacteroidia</taxon>
        <taxon>Bacteroidales</taxon>
        <taxon>Porphyromonadaceae</taxon>
        <taxon>Porphyromonas</taxon>
    </lineage>
</organism>
<name>A0A1T4KDQ5_9PORP</name>
<dbReference type="AlphaFoldDB" id="A0A1T4KDQ5"/>
<proteinExistence type="predicted"/>
<gene>
    <name evidence="1" type="ORF">SAMN02745171_00001</name>
</gene>
<reference evidence="2" key="1">
    <citation type="submission" date="2017-02" db="EMBL/GenBank/DDBJ databases">
        <authorList>
            <person name="Varghese N."/>
            <person name="Submissions S."/>
        </authorList>
    </citation>
    <scope>NUCLEOTIDE SEQUENCE [LARGE SCALE GENOMIC DNA]</scope>
    <source>
        <strain evidence="2">ATCC 51356</strain>
    </source>
</reference>
<dbReference type="Proteomes" id="UP000190121">
    <property type="component" value="Unassembled WGS sequence"/>
</dbReference>
<evidence type="ECO:0000313" key="2">
    <source>
        <dbReference type="Proteomes" id="UP000190121"/>
    </source>
</evidence>
<accession>A0A1T4KDQ5</accession>
<sequence>GFNSIIVRLVPERFSAIYQARLFQFYYSAISTRKVTRKK</sequence>
<keyword evidence="2" id="KW-1185">Reference proteome</keyword>